<dbReference type="EMBL" id="QJUP01000001">
    <property type="protein sequence ID" value="TBU99769.1"/>
    <property type="molecule type" value="Genomic_DNA"/>
</dbReference>
<dbReference type="AlphaFoldDB" id="A0A4V6MXE0"/>
<organism evidence="1 2">
    <name type="scientific">Stutzerimonas kirkiae</name>
    <dbReference type="NCBI Taxonomy" id="2211392"/>
    <lineage>
        <taxon>Bacteria</taxon>
        <taxon>Pseudomonadati</taxon>
        <taxon>Pseudomonadota</taxon>
        <taxon>Gammaproteobacteria</taxon>
        <taxon>Pseudomonadales</taxon>
        <taxon>Pseudomonadaceae</taxon>
        <taxon>Stutzerimonas</taxon>
    </lineage>
</organism>
<protein>
    <submittedName>
        <fullName evidence="1">DNA polymerase III subunit chi</fullName>
    </submittedName>
</protein>
<accession>A0A4V6MXE0</accession>
<evidence type="ECO:0000313" key="2">
    <source>
        <dbReference type="Proteomes" id="UP000292639"/>
    </source>
</evidence>
<evidence type="ECO:0000313" key="1">
    <source>
        <dbReference type="EMBL" id="TBU99769.1"/>
    </source>
</evidence>
<keyword evidence="2" id="KW-1185">Reference proteome</keyword>
<name>A0A4V6MXE0_9GAMM</name>
<reference evidence="1 2" key="1">
    <citation type="submission" date="2018-06" db="EMBL/GenBank/DDBJ databases">
        <title>Three novel Pseudomonas species isolated from symptomatic oak.</title>
        <authorList>
            <person name="Bueno-Gonzalez V."/>
            <person name="Brady C."/>
        </authorList>
    </citation>
    <scope>NUCLEOTIDE SEQUENCE [LARGE SCALE GENOMIC DNA]</scope>
    <source>
        <strain evidence="1 2">P17C</strain>
    </source>
</reference>
<dbReference type="OrthoDB" id="6196114at2"/>
<comment type="caution">
    <text evidence="1">The sequence shown here is derived from an EMBL/GenBank/DDBJ whole genome shotgun (WGS) entry which is preliminary data.</text>
</comment>
<proteinExistence type="predicted"/>
<gene>
    <name evidence="1" type="ORF">DNJ96_00235</name>
</gene>
<sequence>MHTKTSPAPALLEDLESIRALLDENIEPPLLTNTVESTGPCVLSVVQASEEAKEARPSPARTAFRDLAERHIDHELRVSAQSILQEVIDEFIPQIEAELKRRLEPTIERLVRPGQL</sequence>
<dbReference type="Proteomes" id="UP000292639">
    <property type="component" value="Unassembled WGS sequence"/>
</dbReference>
<dbReference type="RefSeq" id="WP_131183344.1">
    <property type="nucleotide sequence ID" value="NZ_QJUO01000003.1"/>
</dbReference>